<evidence type="ECO:0000313" key="2">
    <source>
        <dbReference type="EMBL" id="SFQ63904.1"/>
    </source>
</evidence>
<proteinExistence type="predicted"/>
<evidence type="ECO:0000313" key="3">
    <source>
        <dbReference type="Proteomes" id="UP000243106"/>
    </source>
</evidence>
<dbReference type="InterPro" id="IPR036930">
    <property type="entry name" value="WGR_dom_sf"/>
</dbReference>
<organism evidence="2 3">
    <name type="scientific">Roseivivax halotolerans</name>
    <dbReference type="NCBI Taxonomy" id="93684"/>
    <lineage>
        <taxon>Bacteria</taxon>
        <taxon>Pseudomonadati</taxon>
        <taxon>Pseudomonadota</taxon>
        <taxon>Alphaproteobacteria</taxon>
        <taxon>Rhodobacterales</taxon>
        <taxon>Roseobacteraceae</taxon>
        <taxon>Roseivivax</taxon>
    </lineage>
</organism>
<dbReference type="RefSeq" id="WP_139218724.1">
    <property type="nucleotide sequence ID" value="NZ_FOXV01000015.1"/>
</dbReference>
<feature type="domain" description="WGR" evidence="1">
    <location>
        <begin position="11"/>
        <end position="48"/>
    </location>
</feature>
<name>A0A1I6A599_9RHOB</name>
<dbReference type="SUPFAM" id="SSF142921">
    <property type="entry name" value="WGR domain-like"/>
    <property type="match status" value="1"/>
</dbReference>
<dbReference type="InterPro" id="IPR008893">
    <property type="entry name" value="WGR_domain"/>
</dbReference>
<dbReference type="AlphaFoldDB" id="A0A1I6A599"/>
<accession>A0A1I6A599</accession>
<gene>
    <name evidence="2" type="ORF">SAMN05421853_11515</name>
</gene>
<dbReference type="Proteomes" id="UP000243106">
    <property type="component" value="Unassembled WGS sequence"/>
</dbReference>
<protein>
    <submittedName>
        <fullName evidence="2">WGR domain-containing protein</fullName>
    </submittedName>
</protein>
<evidence type="ECO:0000259" key="1">
    <source>
        <dbReference type="Pfam" id="PF05406"/>
    </source>
</evidence>
<dbReference type="Pfam" id="PF05406">
    <property type="entry name" value="WGR"/>
    <property type="match status" value="1"/>
</dbReference>
<sequence>MAIGTLYPIALWGRNGWPGQMRTDWFDSEREAKDARFELHMAKARRGYL</sequence>
<dbReference type="EMBL" id="FOXV01000015">
    <property type="protein sequence ID" value="SFQ63904.1"/>
    <property type="molecule type" value="Genomic_DNA"/>
</dbReference>
<reference evidence="3" key="1">
    <citation type="submission" date="2016-10" db="EMBL/GenBank/DDBJ databases">
        <authorList>
            <person name="Varghese N."/>
            <person name="Submissions S."/>
        </authorList>
    </citation>
    <scope>NUCLEOTIDE SEQUENCE [LARGE SCALE GENOMIC DNA]</scope>
    <source>
        <strain evidence="3">JCM 10271</strain>
    </source>
</reference>
<keyword evidence="3" id="KW-1185">Reference proteome</keyword>